<dbReference type="InterPro" id="IPR003675">
    <property type="entry name" value="Rce1/LyrA-like_dom"/>
</dbReference>
<dbReference type="Proteomes" id="UP000250583">
    <property type="component" value="Unassembled WGS sequence"/>
</dbReference>
<reference evidence="2 3" key="1">
    <citation type="submission" date="2018-02" db="EMBL/GenBank/DDBJ databases">
        <title>Complete genome sequencing of Faecalibacterium prausnitzii strains isolated from the human gut.</title>
        <authorList>
            <person name="Fitzgerald B.C."/>
            <person name="Shkoporov A.N."/>
            <person name="Ross P.R."/>
            <person name="Hill C."/>
        </authorList>
    </citation>
    <scope>NUCLEOTIDE SEQUENCE [LARGE SCALE GENOMIC DNA]</scope>
    <source>
        <strain evidence="2 3">APC923/61-1</strain>
    </source>
</reference>
<dbReference type="GO" id="GO:0004175">
    <property type="term" value="F:endopeptidase activity"/>
    <property type="evidence" value="ECO:0007669"/>
    <property type="project" value="UniProtKB-ARBA"/>
</dbReference>
<evidence type="ECO:0000313" key="3">
    <source>
        <dbReference type="Proteomes" id="UP000250583"/>
    </source>
</evidence>
<comment type="caution">
    <text evidence="2">The sequence shown here is derived from an EMBL/GenBank/DDBJ whole genome shotgun (WGS) entry which is preliminary data.</text>
</comment>
<organism evidence="2 3">
    <name type="scientific">Faecalibacterium prausnitzii</name>
    <dbReference type="NCBI Taxonomy" id="853"/>
    <lineage>
        <taxon>Bacteria</taxon>
        <taxon>Bacillati</taxon>
        <taxon>Bacillota</taxon>
        <taxon>Clostridia</taxon>
        <taxon>Eubacteriales</taxon>
        <taxon>Oscillospiraceae</taxon>
        <taxon>Faecalibacterium</taxon>
    </lineage>
</organism>
<name>A0A329UBW6_9FIRM</name>
<dbReference type="GO" id="GO:0006508">
    <property type="term" value="P:proteolysis"/>
    <property type="evidence" value="ECO:0007669"/>
    <property type="project" value="UniProtKB-KW"/>
</dbReference>
<accession>A0A329UBW6</accession>
<feature type="domain" description="CAAX prenyl protease 2/Lysostaphin resistance protein A-like" evidence="1">
    <location>
        <begin position="48"/>
        <end position="132"/>
    </location>
</feature>
<dbReference type="OrthoDB" id="4177129at2"/>
<keyword evidence="2" id="KW-0378">Hydrolase</keyword>
<protein>
    <submittedName>
        <fullName evidence="2">CPBP family intramembrane metalloprotease</fullName>
    </submittedName>
</protein>
<dbReference type="AlphaFoldDB" id="A0A329UBW6"/>
<keyword evidence="2" id="KW-0482">Metalloprotease</keyword>
<gene>
    <name evidence="2" type="ORF">C4N22_09225</name>
</gene>
<evidence type="ECO:0000259" key="1">
    <source>
        <dbReference type="Pfam" id="PF02517"/>
    </source>
</evidence>
<dbReference type="Pfam" id="PF02517">
    <property type="entry name" value="Rce1-like"/>
    <property type="match status" value="1"/>
</dbReference>
<dbReference type="GO" id="GO:0080120">
    <property type="term" value="P:CAAX-box protein maturation"/>
    <property type="evidence" value="ECO:0007669"/>
    <property type="project" value="UniProtKB-ARBA"/>
</dbReference>
<sequence length="144" mass="15050">MNKIEKGPAFWKAFGQAAALWAAVAVAGSLLLPGGSMTLPEEPEKMGWTVLRVCAVLPLAEELIFRGGVQRLLRPLGPGVALAGQAVLFAAAHGSAEAKIYAFAMGLVFGWAVEHTGRLWPGMGLHCLNNCIVLAGCLAERGLG</sequence>
<evidence type="ECO:0000313" key="2">
    <source>
        <dbReference type="EMBL" id="RAW58889.1"/>
    </source>
</evidence>
<dbReference type="EMBL" id="PRLE01000004">
    <property type="protein sequence ID" value="RAW58889.1"/>
    <property type="molecule type" value="Genomic_DNA"/>
</dbReference>
<dbReference type="RefSeq" id="WP_112148738.1">
    <property type="nucleotide sequence ID" value="NZ_PRLE01000004.1"/>
</dbReference>
<proteinExistence type="predicted"/>
<keyword evidence="2" id="KW-0645">Protease</keyword>
<dbReference type="GO" id="GO:0008237">
    <property type="term" value="F:metallopeptidase activity"/>
    <property type="evidence" value="ECO:0007669"/>
    <property type="project" value="UniProtKB-KW"/>
</dbReference>